<feature type="signal peptide" evidence="1">
    <location>
        <begin position="1"/>
        <end position="20"/>
    </location>
</feature>
<dbReference type="Proteomes" id="UP000594707">
    <property type="component" value="Chromosome"/>
</dbReference>
<protein>
    <recommendedName>
        <fullName evidence="4">Lipoprotein</fullName>
    </recommendedName>
</protein>
<evidence type="ECO:0000256" key="1">
    <source>
        <dbReference type="SAM" id="SignalP"/>
    </source>
</evidence>
<keyword evidence="1" id="KW-0732">Signal</keyword>
<dbReference type="RefSeq" id="WP_107855781.1">
    <property type="nucleotide sequence ID" value="NZ_CP060705.1"/>
</dbReference>
<name>A0A7S9RPA6_9BACT</name>
<sequence>MKRIFALLLGVLFFVGCSSSQPKLPPLAGKYKFEGIEYIHVQHHEPTKFLYQSPKMVEKKYNEQILGALTKENLLDQNSSDELKIKITHRREFIGEATFAKSDRMGNIYLTYEVEVIRNGEVLRHYGSSELRFDPGVFGNLKGLVGQNNDDSLENKAINANVKEIVDTIKGMK</sequence>
<proteinExistence type="predicted"/>
<dbReference type="EMBL" id="CP060705">
    <property type="protein sequence ID" value="QPH95426.1"/>
    <property type="molecule type" value="Genomic_DNA"/>
</dbReference>
<dbReference type="PROSITE" id="PS51257">
    <property type="entry name" value="PROKAR_LIPOPROTEIN"/>
    <property type="match status" value="1"/>
</dbReference>
<dbReference type="AlphaFoldDB" id="A0A7S9RPA6"/>
<evidence type="ECO:0000313" key="2">
    <source>
        <dbReference type="EMBL" id="QPH95426.1"/>
    </source>
</evidence>
<reference evidence="2 3" key="1">
    <citation type="journal article" date="2018" name="Emerg. Microbes Infect.">
        <title>Genomic analysis of oral Campylobacter concisus strains identified a potential bacterial molecular marker associated with active Crohn's disease.</title>
        <authorList>
            <person name="Liu F."/>
            <person name="Ma R."/>
            <person name="Tay C.Y.A."/>
            <person name="Octavia S."/>
            <person name="Lan R."/>
            <person name="Chung H.K.L."/>
            <person name="Riordan S.M."/>
            <person name="Grimm M.C."/>
            <person name="Leong R.W."/>
            <person name="Tanaka M.M."/>
            <person name="Connor S."/>
            <person name="Zhang L."/>
        </authorList>
    </citation>
    <scope>NUCLEOTIDE SEQUENCE [LARGE SCALE GENOMIC DNA]</scope>
    <source>
        <strain evidence="2 3">P13UCO-S1</strain>
    </source>
</reference>
<feature type="chain" id="PRO_5032658879" description="Lipoprotein" evidence="1">
    <location>
        <begin position="21"/>
        <end position="173"/>
    </location>
</feature>
<accession>A0A7S9RPA6</accession>
<organism evidence="2 3">
    <name type="scientific">Campylobacter concisus</name>
    <dbReference type="NCBI Taxonomy" id="199"/>
    <lineage>
        <taxon>Bacteria</taxon>
        <taxon>Pseudomonadati</taxon>
        <taxon>Campylobacterota</taxon>
        <taxon>Epsilonproteobacteria</taxon>
        <taxon>Campylobacterales</taxon>
        <taxon>Campylobacteraceae</taxon>
        <taxon>Campylobacter</taxon>
    </lineage>
</organism>
<gene>
    <name evidence="2" type="ORF">CVT08_08465</name>
</gene>
<evidence type="ECO:0000313" key="3">
    <source>
        <dbReference type="Proteomes" id="UP000594707"/>
    </source>
</evidence>
<evidence type="ECO:0008006" key="4">
    <source>
        <dbReference type="Google" id="ProtNLM"/>
    </source>
</evidence>